<evidence type="ECO:0000313" key="3">
    <source>
        <dbReference type="Proteomes" id="UP000401081"/>
    </source>
</evidence>
<dbReference type="Proteomes" id="UP000401081">
    <property type="component" value="Unassembled WGS sequence"/>
</dbReference>
<dbReference type="PROSITE" id="PS51085">
    <property type="entry name" value="2FE2S_FER_2"/>
    <property type="match status" value="1"/>
</dbReference>
<reference evidence="2 3" key="1">
    <citation type="submission" date="2019-03" db="EMBL/GenBank/DDBJ databases">
        <authorList>
            <consortium name="Pathogen Informatics"/>
        </authorList>
    </citation>
    <scope>NUCLEOTIDE SEQUENCE [LARGE SCALE GENOMIC DNA]</scope>
    <source>
        <strain evidence="2 3">NCTC12993</strain>
    </source>
</reference>
<dbReference type="InterPro" id="IPR001041">
    <property type="entry name" value="2Fe-2S_ferredoxin-type"/>
</dbReference>
<organism evidence="2 3">
    <name type="scientific">Kluyvera cryocrescens</name>
    <name type="common">Kluyvera citrophila</name>
    <dbReference type="NCBI Taxonomy" id="580"/>
    <lineage>
        <taxon>Bacteria</taxon>
        <taxon>Pseudomonadati</taxon>
        <taxon>Pseudomonadota</taxon>
        <taxon>Gammaproteobacteria</taxon>
        <taxon>Enterobacterales</taxon>
        <taxon>Enterobacteriaceae</taxon>
        <taxon>Kluyvera</taxon>
    </lineage>
</organism>
<dbReference type="Pfam" id="PF00111">
    <property type="entry name" value="Fer2"/>
    <property type="match status" value="1"/>
</dbReference>
<feature type="domain" description="2Fe-2S ferredoxin-type" evidence="1">
    <location>
        <begin position="3"/>
        <end position="96"/>
    </location>
</feature>
<dbReference type="Gene3D" id="3.10.20.30">
    <property type="match status" value="1"/>
</dbReference>
<proteinExistence type="predicted"/>
<dbReference type="InterPro" id="IPR012675">
    <property type="entry name" value="Beta-grasp_dom_sf"/>
</dbReference>
<dbReference type="InterPro" id="IPR036010">
    <property type="entry name" value="2Fe-2S_ferredoxin-like_sf"/>
</dbReference>
<dbReference type="SUPFAM" id="SSF54292">
    <property type="entry name" value="2Fe-2S ferredoxin-like"/>
    <property type="match status" value="1"/>
</dbReference>
<dbReference type="GO" id="GO:0051213">
    <property type="term" value="F:dioxygenase activity"/>
    <property type="evidence" value="ECO:0007669"/>
    <property type="project" value="UniProtKB-KW"/>
</dbReference>
<accession>A0A485CFL2</accession>
<gene>
    <name evidence="2" type="primary">benC</name>
    <name evidence="2" type="ORF">NCTC12993_06366</name>
</gene>
<dbReference type="AlphaFoldDB" id="A0A485CFL2"/>
<keyword evidence="3" id="KW-1185">Reference proteome</keyword>
<name>A0A485CFL2_KLUCR</name>
<sequence length="126" mass="13358">MSHQITLRFEDGVTQQIDCRAGESVASAALRAKVAFRSIVVTGVCGTCKATCRSGDYQLGDYVDDALSPEEAEAGRVLTCQMHPSSDCVVDIAAASTGASVRDYHGQLTESRALSPTTLTFSHCAR</sequence>
<keyword evidence="2" id="KW-0223">Dioxygenase</keyword>
<protein>
    <submittedName>
        <fullName evidence="2">Benzoate 1,2-dioxygenase electron transfer component</fullName>
    </submittedName>
</protein>
<evidence type="ECO:0000259" key="1">
    <source>
        <dbReference type="PROSITE" id="PS51085"/>
    </source>
</evidence>
<dbReference type="EMBL" id="CAADJD010000025">
    <property type="protein sequence ID" value="VFS83447.1"/>
    <property type="molecule type" value="Genomic_DNA"/>
</dbReference>
<dbReference type="CDD" id="cd00207">
    <property type="entry name" value="fer2"/>
    <property type="match status" value="1"/>
</dbReference>
<dbReference type="GO" id="GO:0051536">
    <property type="term" value="F:iron-sulfur cluster binding"/>
    <property type="evidence" value="ECO:0007669"/>
    <property type="project" value="InterPro"/>
</dbReference>
<evidence type="ECO:0000313" key="2">
    <source>
        <dbReference type="EMBL" id="VFS83447.1"/>
    </source>
</evidence>
<keyword evidence="2" id="KW-0560">Oxidoreductase</keyword>